<dbReference type="Proteomes" id="UP000278746">
    <property type="component" value="Unassembled WGS sequence"/>
</dbReference>
<comment type="catalytic activity">
    <reaction evidence="1">
        <text>a 1,2-diacyl-sn-glycero-3-phosphocholine + H2O = a 1,2-diacyl-sn-glycero-3-phosphate + choline + H(+)</text>
        <dbReference type="Rhea" id="RHEA:14445"/>
        <dbReference type="ChEBI" id="CHEBI:15354"/>
        <dbReference type="ChEBI" id="CHEBI:15377"/>
        <dbReference type="ChEBI" id="CHEBI:15378"/>
        <dbReference type="ChEBI" id="CHEBI:57643"/>
        <dbReference type="ChEBI" id="CHEBI:58608"/>
        <dbReference type="EC" id="3.1.4.4"/>
    </reaction>
</comment>
<protein>
    <recommendedName>
        <fullName evidence="3">phospholipase D</fullName>
        <ecNumber evidence="3">3.1.4.4</ecNumber>
    </recommendedName>
</protein>
<dbReference type="CDD" id="cd09129">
    <property type="entry name" value="PLDc_unchar2_1"/>
    <property type="match status" value="1"/>
</dbReference>
<dbReference type="CDD" id="cd09130">
    <property type="entry name" value="PLDc_unchar2_2"/>
    <property type="match status" value="1"/>
</dbReference>
<comment type="caution">
    <text evidence="8">The sequence shown here is derived from an EMBL/GenBank/DDBJ whole genome shotgun (WGS) entry which is preliminary data.</text>
</comment>
<dbReference type="PANTHER" id="PTHR43856">
    <property type="entry name" value="CARDIOLIPIN HYDROLASE"/>
    <property type="match status" value="1"/>
</dbReference>
<accession>A0A3M7U1U5</accession>
<dbReference type="GO" id="GO:0016891">
    <property type="term" value="F:RNA endonuclease activity producing 5'-phosphomonoesters, hydrolytic mechanism"/>
    <property type="evidence" value="ECO:0007669"/>
    <property type="project" value="TreeGrafter"/>
</dbReference>
<reference evidence="8 9" key="1">
    <citation type="submission" date="2018-10" db="EMBL/GenBank/DDBJ databases">
        <title>Bacillus Keqinensis sp. nov., a moderately halophilic bacterium isolated from a saline-alkaline lake.</title>
        <authorList>
            <person name="Wang H."/>
        </authorList>
    </citation>
    <scope>NUCLEOTIDE SEQUENCE [LARGE SCALE GENOMIC DNA]</scope>
    <source>
        <strain evidence="8 9">KQ-3</strain>
    </source>
</reference>
<dbReference type="OrthoDB" id="92272at2"/>
<dbReference type="PANTHER" id="PTHR43856:SF1">
    <property type="entry name" value="MITOCHONDRIAL CARDIOLIPIN HYDROLASE"/>
    <property type="match status" value="1"/>
</dbReference>
<proteinExistence type="inferred from homology"/>
<name>A0A3M7U1U5_9BACI</name>
<dbReference type="SUPFAM" id="SSF56024">
    <property type="entry name" value="Phospholipase D/nuclease"/>
    <property type="match status" value="2"/>
</dbReference>
<evidence type="ECO:0000256" key="1">
    <source>
        <dbReference type="ARBA" id="ARBA00000798"/>
    </source>
</evidence>
<evidence type="ECO:0000256" key="6">
    <source>
        <dbReference type="ARBA" id="ARBA00023098"/>
    </source>
</evidence>
<evidence type="ECO:0000313" key="9">
    <source>
        <dbReference type="Proteomes" id="UP000278746"/>
    </source>
</evidence>
<organism evidence="8 9">
    <name type="scientific">Alteribacter keqinensis</name>
    <dbReference type="NCBI Taxonomy" id="2483800"/>
    <lineage>
        <taxon>Bacteria</taxon>
        <taxon>Bacillati</taxon>
        <taxon>Bacillota</taxon>
        <taxon>Bacilli</taxon>
        <taxon>Bacillales</taxon>
        <taxon>Bacillaceae</taxon>
        <taxon>Alteribacter</taxon>
    </lineage>
</organism>
<dbReference type="AlphaFoldDB" id="A0A3M7U1U5"/>
<evidence type="ECO:0000256" key="5">
    <source>
        <dbReference type="ARBA" id="ARBA00022963"/>
    </source>
</evidence>
<evidence type="ECO:0000259" key="7">
    <source>
        <dbReference type="Pfam" id="PF13091"/>
    </source>
</evidence>
<dbReference type="InterPro" id="IPR051406">
    <property type="entry name" value="PLD_domain"/>
</dbReference>
<dbReference type="EMBL" id="RHIB01000001">
    <property type="protein sequence ID" value="RNA70645.1"/>
    <property type="molecule type" value="Genomic_DNA"/>
</dbReference>
<evidence type="ECO:0000313" key="8">
    <source>
        <dbReference type="EMBL" id="RNA70645.1"/>
    </source>
</evidence>
<dbReference type="EC" id="3.1.4.4" evidence="3"/>
<keyword evidence="9" id="KW-1185">Reference proteome</keyword>
<dbReference type="Gene3D" id="3.30.870.10">
    <property type="entry name" value="Endonuclease Chain A"/>
    <property type="match status" value="2"/>
</dbReference>
<evidence type="ECO:0000256" key="2">
    <source>
        <dbReference type="ARBA" id="ARBA00008664"/>
    </source>
</evidence>
<dbReference type="GO" id="GO:0016042">
    <property type="term" value="P:lipid catabolic process"/>
    <property type="evidence" value="ECO:0007669"/>
    <property type="project" value="UniProtKB-KW"/>
</dbReference>
<dbReference type="GO" id="GO:0004630">
    <property type="term" value="F:phospholipase D activity"/>
    <property type="evidence" value="ECO:0007669"/>
    <property type="project" value="UniProtKB-EC"/>
</dbReference>
<comment type="similarity">
    <text evidence="2">Belongs to the phospholipase D family.</text>
</comment>
<keyword evidence="6" id="KW-0443">Lipid metabolism</keyword>
<feature type="domain" description="Phospholipase D-like" evidence="7">
    <location>
        <begin position="309"/>
        <end position="451"/>
    </location>
</feature>
<evidence type="ECO:0000256" key="3">
    <source>
        <dbReference type="ARBA" id="ARBA00012027"/>
    </source>
</evidence>
<evidence type="ECO:0000256" key="4">
    <source>
        <dbReference type="ARBA" id="ARBA00022801"/>
    </source>
</evidence>
<gene>
    <name evidence="8" type="ORF">EBO34_09135</name>
</gene>
<keyword evidence="5" id="KW-0442">Lipid degradation</keyword>
<dbReference type="Pfam" id="PF13091">
    <property type="entry name" value="PLDc_2"/>
    <property type="match status" value="1"/>
</dbReference>
<sequence length="487" mass="54233">MGKKVASGWTKKRAAGVVFAALAFFMVTVSVYGANKPLPEGISFEGDIHDGEVSFLTDVTYPGFDGEAVHEQVIFDEVHSMIEEAEDFILVDMFLFNDEYERVAEYPRVSGELVEALVGKKEAEPHMEIVVITDPINTFYGSYFPESLAALEDAGIRLVLTDLSELRDSNPVYSGVWRTGMQWFGNKEDGGWLPNPFSPDSPDGTVRSYMKLLNFKANHRKVIVTEQQGLVTSANPHDASGYHSNIAFTVTGGILEDLIESEKAVAVMSGAEENWFDGFQVSEDARQSEGAETRVQLVTEGKIREGILEEIALAGEGDTVYLGAFYLSDRLVVEALLDAAGRSADVRVILDANKDAFGREKNGVPNRPVAHELIMESDWGVEVKWYNTQGEQFHTKLVMIERGDESVVIGGSSNFTKRNLGDLNLETNLKVMGASDSEVMKDVRAYFDLMWMNEEAQFTVGYEEFADDSLLNRWLYRFQEWSGLSTF</sequence>
<dbReference type="InterPro" id="IPR025202">
    <property type="entry name" value="PLD-like_dom"/>
</dbReference>
<keyword evidence="4" id="KW-0378">Hydrolase</keyword>